<name>A0A845LK58_HELGE</name>
<dbReference type="EMBL" id="WXEX01000010">
    <property type="protein sequence ID" value="MZP43783.1"/>
    <property type="molecule type" value="Genomic_DNA"/>
</dbReference>
<dbReference type="OrthoDB" id="2357451at2"/>
<dbReference type="InterPro" id="IPR035406">
    <property type="entry name" value="DUF5412"/>
</dbReference>
<keyword evidence="1" id="KW-1133">Transmembrane helix</keyword>
<evidence type="ECO:0000313" key="2">
    <source>
        <dbReference type="EMBL" id="MZP43783.1"/>
    </source>
</evidence>
<dbReference type="AlphaFoldDB" id="A0A845LK58"/>
<evidence type="ECO:0000256" key="1">
    <source>
        <dbReference type="SAM" id="Phobius"/>
    </source>
</evidence>
<evidence type="ECO:0000313" key="3">
    <source>
        <dbReference type="Proteomes" id="UP000471031"/>
    </source>
</evidence>
<reference evidence="2 3" key="1">
    <citation type="submission" date="2020-01" db="EMBL/GenBank/DDBJ databases">
        <title>Whole genome sequence of Heliobacterium gestii DSM 11169.</title>
        <authorList>
            <person name="Kyndt J.A."/>
            <person name="Meyer T.E."/>
        </authorList>
    </citation>
    <scope>NUCLEOTIDE SEQUENCE [LARGE SCALE GENOMIC DNA]</scope>
    <source>
        <strain evidence="2 3">DSM 11169</strain>
    </source>
</reference>
<keyword evidence="1" id="KW-0472">Membrane</keyword>
<proteinExistence type="predicted"/>
<comment type="caution">
    <text evidence="2">The sequence shown here is derived from an EMBL/GenBank/DDBJ whole genome shotgun (WGS) entry which is preliminary data.</text>
</comment>
<keyword evidence="1" id="KW-0812">Transmembrane</keyword>
<dbReference type="Pfam" id="PF17428">
    <property type="entry name" value="DUF5412"/>
    <property type="match status" value="1"/>
</dbReference>
<protein>
    <recommendedName>
        <fullName evidence="4">DUF5412 domain-containing protein</fullName>
    </recommendedName>
</protein>
<evidence type="ECO:0008006" key="4">
    <source>
        <dbReference type="Google" id="ProtNLM"/>
    </source>
</evidence>
<feature type="transmembrane region" description="Helical" evidence="1">
    <location>
        <begin position="35"/>
        <end position="58"/>
    </location>
</feature>
<organism evidence="2 3">
    <name type="scientific">Heliomicrobium gestii</name>
    <name type="common">Heliobacterium gestii</name>
    <dbReference type="NCBI Taxonomy" id="2699"/>
    <lineage>
        <taxon>Bacteria</taxon>
        <taxon>Bacillati</taxon>
        <taxon>Bacillota</taxon>
        <taxon>Clostridia</taxon>
        <taxon>Eubacteriales</taxon>
        <taxon>Heliobacteriaceae</taxon>
        <taxon>Heliomicrobium</taxon>
    </lineage>
</organism>
<keyword evidence="3" id="KW-1185">Reference proteome</keyword>
<accession>A0A845LK58</accession>
<gene>
    <name evidence="2" type="ORF">GTO89_12085</name>
</gene>
<sequence length="152" mass="17763">MEVVAAENHQKPSVIWSSTDEVAEYKQILRVKRNIRYAIVGILLFIISAFSYGIYWLAYDMDRLPEGEYLTEATSPAGTYTVKAYRTNGGATTAFAIRGELVFNKQKRDPQNIYWNYREDQAEINWLDDDRVVINGHELHVPHDRFDFRRQN</sequence>
<dbReference type="Proteomes" id="UP000471031">
    <property type="component" value="Unassembled WGS sequence"/>
</dbReference>